<sequence>MTTITTTTKPTTKTTTTSFSALKLCAGKLYKMAVGIFCAALLLSAGVAAVLGVTHSRTLRQQTTSAQVHQTGGHGYPCADNRCVCKEFTADCNSNRLKYIPALPANVTELLFSENDLRSEMLTEDFFVNASNIRVLDLSINHLTYVQRGVFSPIPNLASLFIDRNPITYDSIAHLLSLPSLKNLDASDCGLGPLPSDVFGDIKTNIEVLSFFKNRINPLNLTELLPLKHLKWINVAQNGINTFVIDNPIGLVILDVSSNALYTFPSTCMNGSSLFPKLKRFYLDANRMQALDSHSICLPEVDYLGLSDNFLGSMDEGTFSDEHFPSLKYLYLQNNIDQFGVYDNMFSNTKLTELVLNNNNLKFGDLTSVPTDAFANCTSLTVLYLDGNNFEGVDCVRFQQLFGHLPLTYLSMRRCQMSGIFENTFAPLSGLIRLDLRSNRITNIPDGAFDLHPNLTDLYFSQNKISVVRETTFSESTRTQFAKLLLGYNPFVCSCDLLWFRAWLASNRSLFYEFEFLDPPQYNCSNIPGKMVENFTMVQQACLLSQEASIQVTVILSLTFFVFTVASLLFRYRWHLRLILYEAFRGKSNIRQQHLMAGNFTYDVFVSYASEDLPWVREHLMPELEDRLGLRLCVHERDFIPGNNIVDNIADCVQSSKKILMVFSRDFVKHQWCQFELTFCLSHAMDYDDALIIVCVDDVVSSEMTSAMMAVLKITTYIQWEEFADAIEAFWGRLRLSMNEITGQIGP</sequence>
<evidence type="ECO:0000256" key="13">
    <source>
        <dbReference type="SAM" id="Phobius"/>
    </source>
</evidence>
<dbReference type="PANTHER" id="PTHR24365">
    <property type="entry name" value="TOLL-LIKE RECEPTOR"/>
    <property type="match status" value="1"/>
</dbReference>
<dbReference type="SUPFAM" id="SSF52058">
    <property type="entry name" value="L domain-like"/>
    <property type="match status" value="2"/>
</dbReference>
<evidence type="ECO:0000256" key="4">
    <source>
        <dbReference type="ARBA" id="ARBA00022614"/>
    </source>
</evidence>
<comment type="similarity">
    <text evidence="2">Belongs to the Toll-like receptor family.</text>
</comment>
<dbReference type="FunFam" id="3.40.50.10140:FF:000001">
    <property type="entry name" value="Toll-like receptor 2"/>
    <property type="match status" value="1"/>
</dbReference>
<keyword evidence="3" id="KW-0399">Innate immunity</keyword>
<dbReference type="PIRSF" id="PIRSF037595">
    <property type="entry name" value="Toll-like_receptor"/>
    <property type="match status" value="1"/>
</dbReference>
<dbReference type="PANTHER" id="PTHR24365:SF530">
    <property type="entry name" value="MSTPROX-RELATED"/>
    <property type="match status" value="1"/>
</dbReference>
<dbReference type="GO" id="GO:0005886">
    <property type="term" value="C:plasma membrane"/>
    <property type="evidence" value="ECO:0007669"/>
    <property type="project" value="TreeGrafter"/>
</dbReference>
<dbReference type="PROSITE" id="PS50104">
    <property type="entry name" value="TIR"/>
    <property type="match status" value="1"/>
</dbReference>
<dbReference type="PRINTS" id="PR01537">
    <property type="entry name" value="INTRLKN1R1F"/>
</dbReference>
<keyword evidence="10 13" id="KW-0472">Membrane</keyword>
<dbReference type="InterPro" id="IPR003591">
    <property type="entry name" value="Leu-rich_rpt_typical-subtyp"/>
</dbReference>
<keyword evidence="12" id="KW-0325">Glycoprotein</keyword>
<dbReference type="SMART" id="SM00082">
    <property type="entry name" value="LRRCT"/>
    <property type="match status" value="1"/>
</dbReference>
<dbReference type="EMBL" id="MT683609">
    <property type="protein sequence ID" value="QNL15340.1"/>
    <property type="molecule type" value="mRNA"/>
</dbReference>
<evidence type="ECO:0000256" key="12">
    <source>
        <dbReference type="ARBA" id="ARBA00023180"/>
    </source>
</evidence>
<gene>
    <name evidence="15" type="primary">TLR31.2</name>
</gene>
<feature type="transmembrane region" description="Helical" evidence="13">
    <location>
        <begin position="548"/>
        <end position="570"/>
    </location>
</feature>
<keyword evidence="7" id="KW-0677">Repeat</keyword>
<accession>A0A7G8ZA31</accession>
<dbReference type="PROSITE" id="PS51450">
    <property type="entry name" value="LRR"/>
    <property type="match status" value="1"/>
</dbReference>
<dbReference type="GO" id="GO:0002224">
    <property type="term" value="P:toll-like receptor signaling pathway"/>
    <property type="evidence" value="ECO:0007669"/>
    <property type="project" value="InterPro"/>
</dbReference>
<protein>
    <submittedName>
        <fullName evidence="15">Toll-like receptor 31.2</fullName>
    </submittedName>
</protein>
<evidence type="ECO:0000256" key="1">
    <source>
        <dbReference type="ARBA" id="ARBA00004479"/>
    </source>
</evidence>
<feature type="transmembrane region" description="Helical" evidence="13">
    <location>
        <begin position="32"/>
        <end position="53"/>
    </location>
</feature>
<keyword evidence="4" id="KW-0433">Leucine-rich repeat</keyword>
<evidence type="ECO:0000256" key="11">
    <source>
        <dbReference type="ARBA" id="ARBA00023170"/>
    </source>
</evidence>
<keyword evidence="5 13" id="KW-0812">Transmembrane</keyword>
<evidence type="ECO:0000256" key="10">
    <source>
        <dbReference type="ARBA" id="ARBA00023136"/>
    </source>
</evidence>
<organism evidence="15">
    <name type="scientific">Littorina littorea</name>
    <name type="common">Common periwinkle</name>
    <dbReference type="NCBI Taxonomy" id="31216"/>
    <lineage>
        <taxon>Eukaryota</taxon>
        <taxon>Metazoa</taxon>
        <taxon>Spiralia</taxon>
        <taxon>Lophotrochozoa</taxon>
        <taxon>Mollusca</taxon>
        <taxon>Gastropoda</taxon>
        <taxon>Caenogastropoda</taxon>
        <taxon>Littorinimorpha</taxon>
        <taxon>Littorinoidea</taxon>
        <taxon>Littorinidae</taxon>
        <taxon>Littorina</taxon>
    </lineage>
</organism>
<dbReference type="Gene3D" id="3.40.50.10140">
    <property type="entry name" value="Toll/interleukin-1 receptor homology (TIR) domain"/>
    <property type="match status" value="1"/>
</dbReference>
<dbReference type="AlphaFoldDB" id="A0A7G8ZA31"/>
<evidence type="ECO:0000256" key="5">
    <source>
        <dbReference type="ARBA" id="ARBA00022692"/>
    </source>
</evidence>
<dbReference type="Pfam" id="PF13855">
    <property type="entry name" value="LRR_8"/>
    <property type="match status" value="3"/>
</dbReference>
<dbReference type="InterPro" id="IPR000157">
    <property type="entry name" value="TIR_dom"/>
</dbReference>
<keyword evidence="6" id="KW-0732">Signal</keyword>
<keyword evidence="8" id="KW-0391">Immunity</keyword>
<proteinExistence type="evidence at transcript level"/>
<dbReference type="InterPro" id="IPR000483">
    <property type="entry name" value="Cys-rich_flank_reg_C"/>
</dbReference>
<evidence type="ECO:0000256" key="3">
    <source>
        <dbReference type="ARBA" id="ARBA00022588"/>
    </source>
</evidence>
<dbReference type="InterPro" id="IPR017241">
    <property type="entry name" value="Toll-like_receptor"/>
</dbReference>
<evidence type="ECO:0000256" key="2">
    <source>
        <dbReference type="ARBA" id="ARBA00009634"/>
    </source>
</evidence>
<keyword evidence="9 13" id="KW-1133">Transmembrane helix</keyword>
<dbReference type="Pfam" id="PF01582">
    <property type="entry name" value="TIR"/>
    <property type="match status" value="1"/>
</dbReference>
<name>A0A7G8ZA31_LITLI</name>
<dbReference type="SMART" id="SM00369">
    <property type="entry name" value="LRR_TYP"/>
    <property type="match status" value="6"/>
</dbReference>
<evidence type="ECO:0000259" key="14">
    <source>
        <dbReference type="PROSITE" id="PS50104"/>
    </source>
</evidence>
<dbReference type="SUPFAM" id="SSF52200">
    <property type="entry name" value="Toll/Interleukin receptor TIR domain"/>
    <property type="match status" value="1"/>
</dbReference>
<evidence type="ECO:0000256" key="9">
    <source>
        <dbReference type="ARBA" id="ARBA00022989"/>
    </source>
</evidence>
<comment type="subcellular location">
    <subcellularLocation>
        <location evidence="1">Membrane</location>
        <topology evidence="1">Single-pass type I membrane protein</topology>
    </subcellularLocation>
</comment>
<dbReference type="InterPro" id="IPR035897">
    <property type="entry name" value="Toll_tir_struct_dom_sf"/>
</dbReference>
<feature type="domain" description="TIR" evidence="14">
    <location>
        <begin position="600"/>
        <end position="738"/>
    </location>
</feature>
<dbReference type="InterPro" id="IPR001611">
    <property type="entry name" value="Leu-rich_rpt"/>
</dbReference>
<dbReference type="InterPro" id="IPR032675">
    <property type="entry name" value="LRR_dom_sf"/>
</dbReference>
<reference evidence="15" key="1">
    <citation type="journal article" date="2020" name="Fish Shellfish">
        <title>Toll-like signaling pathway in the transcriptome of Littorina littorea.</title>
        <authorList>
            <person name="Gorbushin A.M."/>
        </authorList>
    </citation>
    <scope>NUCLEOTIDE SEQUENCE</scope>
    <source>
        <tissue evidence="15">Kidney</tissue>
    </source>
</reference>
<dbReference type="SMART" id="SM00255">
    <property type="entry name" value="TIR"/>
    <property type="match status" value="1"/>
</dbReference>
<dbReference type="Gene3D" id="3.80.10.10">
    <property type="entry name" value="Ribonuclease Inhibitor"/>
    <property type="match status" value="3"/>
</dbReference>
<evidence type="ECO:0000313" key="15">
    <source>
        <dbReference type="EMBL" id="QNL15340.1"/>
    </source>
</evidence>
<dbReference type="GO" id="GO:0045087">
    <property type="term" value="P:innate immune response"/>
    <property type="evidence" value="ECO:0007669"/>
    <property type="project" value="UniProtKB-KW"/>
</dbReference>
<evidence type="ECO:0000256" key="7">
    <source>
        <dbReference type="ARBA" id="ARBA00022737"/>
    </source>
</evidence>
<evidence type="ECO:0000256" key="6">
    <source>
        <dbReference type="ARBA" id="ARBA00022729"/>
    </source>
</evidence>
<keyword evidence="11 15" id="KW-0675">Receptor</keyword>
<dbReference type="GO" id="GO:0004888">
    <property type="term" value="F:transmembrane signaling receptor activity"/>
    <property type="evidence" value="ECO:0007669"/>
    <property type="project" value="InterPro"/>
</dbReference>
<evidence type="ECO:0000256" key="8">
    <source>
        <dbReference type="ARBA" id="ARBA00022859"/>
    </source>
</evidence>